<comment type="subcellular location">
    <subcellularLocation>
        <location evidence="1">Cell membrane</location>
        <topology evidence="1">Multi-pass membrane protein</topology>
    </subcellularLocation>
</comment>
<name>A0A543IXX5_9ACTN</name>
<feature type="transmembrane region" description="Helical" evidence="7">
    <location>
        <begin position="59"/>
        <end position="84"/>
    </location>
</feature>
<gene>
    <name evidence="9" type="ORF">FHX40_2139</name>
</gene>
<dbReference type="PROSITE" id="PS50850">
    <property type="entry name" value="MFS"/>
    <property type="match status" value="1"/>
</dbReference>
<evidence type="ECO:0000259" key="8">
    <source>
        <dbReference type="PROSITE" id="PS50850"/>
    </source>
</evidence>
<evidence type="ECO:0000256" key="3">
    <source>
        <dbReference type="ARBA" id="ARBA00022475"/>
    </source>
</evidence>
<evidence type="ECO:0000313" key="9">
    <source>
        <dbReference type="EMBL" id="TQM75432.1"/>
    </source>
</evidence>
<keyword evidence="5 7" id="KW-1133">Transmembrane helix</keyword>
<dbReference type="EMBL" id="VFPQ01000001">
    <property type="protein sequence ID" value="TQM75432.1"/>
    <property type="molecule type" value="Genomic_DNA"/>
</dbReference>
<accession>A0A543IXX5</accession>
<dbReference type="GO" id="GO:0005886">
    <property type="term" value="C:plasma membrane"/>
    <property type="evidence" value="ECO:0007669"/>
    <property type="project" value="UniProtKB-SubCell"/>
</dbReference>
<dbReference type="SUPFAM" id="SSF103473">
    <property type="entry name" value="MFS general substrate transporter"/>
    <property type="match status" value="1"/>
</dbReference>
<dbReference type="Proteomes" id="UP000319213">
    <property type="component" value="Unassembled WGS sequence"/>
</dbReference>
<evidence type="ECO:0000256" key="5">
    <source>
        <dbReference type="ARBA" id="ARBA00022989"/>
    </source>
</evidence>
<feature type="transmembrane region" description="Helical" evidence="7">
    <location>
        <begin position="249"/>
        <end position="271"/>
    </location>
</feature>
<proteinExistence type="predicted"/>
<reference evidence="9 10" key="1">
    <citation type="submission" date="2019-06" db="EMBL/GenBank/DDBJ databases">
        <title>Sequencing the genomes of 1000 actinobacteria strains.</title>
        <authorList>
            <person name="Klenk H.-P."/>
        </authorList>
    </citation>
    <scope>NUCLEOTIDE SEQUENCE [LARGE SCALE GENOMIC DNA]</scope>
    <source>
        <strain evidence="9 10">DSM 43186</strain>
    </source>
</reference>
<evidence type="ECO:0000256" key="2">
    <source>
        <dbReference type="ARBA" id="ARBA00022448"/>
    </source>
</evidence>
<evidence type="ECO:0000256" key="7">
    <source>
        <dbReference type="SAM" id="Phobius"/>
    </source>
</evidence>
<feature type="transmembrane region" description="Helical" evidence="7">
    <location>
        <begin position="126"/>
        <end position="149"/>
    </location>
</feature>
<evidence type="ECO:0000256" key="4">
    <source>
        <dbReference type="ARBA" id="ARBA00022692"/>
    </source>
</evidence>
<evidence type="ECO:0000313" key="10">
    <source>
        <dbReference type="Proteomes" id="UP000319213"/>
    </source>
</evidence>
<keyword evidence="6 7" id="KW-0472">Membrane</keyword>
<keyword evidence="3" id="KW-1003">Cell membrane</keyword>
<dbReference type="PANTHER" id="PTHR43045:SF1">
    <property type="entry name" value="SHIKIMATE TRANSPORTER"/>
    <property type="match status" value="1"/>
</dbReference>
<dbReference type="InterPro" id="IPR036259">
    <property type="entry name" value="MFS_trans_sf"/>
</dbReference>
<evidence type="ECO:0000256" key="1">
    <source>
        <dbReference type="ARBA" id="ARBA00004651"/>
    </source>
</evidence>
<sequence length="461" mass="47473">MFFSVPFFSAPDPGPGTPPRRSVFTAAFVGTSLEWYADHVFAVAAALVFGDLFFPRFDAIAAALATFATFAAGFLARPLGAALVGRFGDRAGRKPMIILTLMLTGGSTFLIGVLPTYAAIGVAAPVLLVLLRVVQGLGVSGEWGGAVLIATEHAAPGRRALWGSFAQFGWPIGVLTSNLAFLAAALLPEDDFLSYGWRVPFLLSAVLIVLGFRARLRLPESPEFTRLRRTGNVADAPLRELLGGHRRNLVLGAIAATAPPAFGHLVTVYLLSHGTQQAGFERGTLLALILLSTLLWAAAILGAARLADRVGPRTVYLAGSACAVLWPVPMVALIDTGELGPAIAAFGVAAIVQGVPAGALGALFAGMFEARVRYSGISIAYAVGGVIGGAVTPLAGSALTLAFGSATPVAVYVAGLAAASLAAVLAVRAAGNATWAGPGASRPRAATPLRAVFRLRDRGRA</sequence>
<keyword evidence="4 7" id="KW-0812">Transmembrane</keyword>
<dbReference type="Pfam" id="PF07690">
    <property type="entry name" value="MFS_1"/>
    <property type="match status" value="1"/>
</dbReference>
<dbReference type="GO" id="GO:0022857">
    <property type="term" value="F:transmembrane transporter activity"/>
    <property type="evidence" value="ECO:0007669"/>
    <property type="project" value="InterPro"/>
</dbReference>
<evidence type="ECO:0000256" key="6">
    <source>
        <dbReference type="ARBA" id="ARBA00023136"/>
    </source>
</evidence>
<feature type="domain" description="Major facilitator superfamily (MFS) profile" evidence="8">
    <location>
        <begin position="23"/>
        <end position="432"/>
    </location>
</feature>
<protein>
    <submittedName>
        <fullName evidence="9">Putative MFS family arabinose efflux permease</fullName>
    </submittedName>
</protein>
<feature type="transmembrane region" description="Helical" evidence="7">
    <location>
        <begin position="96"/>
        <end position="120"/>
    </location>
</feature>
<feature type="transmembrane region" description="Helical" evidence="7">
    <location>
        <begin position="283"/>
        <end position="303"/>
    </location>
</feature>
<dbReference type="Gene3D" id="1.20.1250.20">
    <property type="entry name" value="MFS general substrate transporter like domains"/>
    <property type="match status" value="2"/>
</dbReference>
<feature type="transmembrane region" description="Helical" evidence="7">
    <location>
        <begin position="192"/>
        <end position="212"/>
    </location>
</feature>
<dbReference type="InterPro" id="IPR011701">
    <property type="entry name" value="MFS"/>
</dbReference>
<keyword evidence="2" id="KW-0813">Transport</keyword>
<keyword evidence="10" id="KW-1185">Reference proteome</keyword>
<dbReference type="PANTHER" id="PTHR43045">
    <property type="entry name" value="SHIKIMATE TRANSPORTER"/>
    <property type="match status" value="1"/>
</dbReference>
<feature type="transmembrane region" description="Helical" evidence="7">
    <location>
        <begin position="315"/>
        <end position="334"/>
    </location>
</feature>
<comment type="caution">
    <text evidence="9">The sequence shown here is derived from an EMBL/GenBank/DDBJ whole genome shotgun (WGS) entry which is preliminary data.</text>
</comment>
<dbReference type="InterPro" id="IPR020846">
    <property type="entry name" value="MFS_dom"/>
</dbReference>
<organism evidence="9 10">
    <name type="scientific">Thermopolyspora flexuosa</name>
    <dbReference type="NCBI Taxonomy" id="103836"/>
    <lineage>
        <taxon>Bacteria</taxon>
        <taxon>Bacillati</taxon>
        <taxon>Actinomycetota</taxon>
        <taxon>Actinomycetes</taxon>
        <taxon>Streptosporangiales</taxon>
        <taxon>Streptosporangiaceae</taxon>
        <taxon>Thermopolyspora</taxon>
    </lineage>
</organism>
<feature type="transmembrane region" description="Helical" evidence="7">
    <location>
        <begin position="340"/>
        <end position="367"/>
    </location>
</feature>
<feature type="transmembrane region" description="Helical" evidence="7">
    <location>
        <begin position="161"/>
        <end position="186"/>
    </location>
</feature>
<feature type="transmembrane region" description="Helical" evidence="7">
    <location>
        <begin position="409"/>
        <end position="427"/>
    </location>
</feature>
<dbReference type="AlphaFoldDB" id="A0A543IXX5"/>
<feature type="transmembrane region" description="Helical" evidence="7">
    <location>
        <begin position="379"/>
        <end position="403"/>
    </location>
</feature>